<name>A0A1M6RDP2_9ACTN</name>
<evidence type="ECO:0000313" key="2">
    <source>
        <dbReference type="Proteomes" id="UP000184452"/>
    </source>
</evidence>
<sequence length="29" mass="3245">MFELLILALILATGIGLVISGHRHENRTR</sequence>
<proteinExistence type="predicted"/>
<organism evidence="1 2">
    <name type="scientific">Nocardiopsis flavescens</name>
    <dbReference type="NCBI Taxonomy" id="758803"/>
    <lineage>
        <taxon>Bacteria</taxon>
        <taxon>Bacillati</taxon>
        <taxon>Actinomycetota</taxon>
        <taxon>Actinomycetes</taxon>
        <taxon>Streptosporangiales</taxon>
        <taxon>Nocardiopsidaceae</taxon>
        <taxon>Nocardiopsis</taxon>
    </lineage>
</organism>
<dbReference type="STRING" id="758803.SAMN05421803_11764"/>
<evidence type="ECO:0000313" key="1">
    <source>
        <dbReference type="EMBL" id="SHK30579.1"/>
    </source>
</evidence>
<gene>
    <name evidence="1" type="ORF">SAMN05421803_11764</name>
</gene>
<keyword evidence="2" id="KW-1185">Reference proteome</keyword>
<accession>A0A1M6RDP2</accession>
<dbReference type="EMBL" id="FQZK01000017">
    <property type="protein sequence ID" value="SHK30579.1"/>
    <property type="molecule type" value="Genomic_DNA"/>
</dbReference>
<protein>
    <submittedName>
        <fullName evidence="1">Uncharacterized protein</fullName>
    </submittedName>
</protein>
<dbReference type="Proteomes" id="UP000184452">
    <property type="component" value="Unassembled WGS sequence"/>
</dbReference>
<reference evidence="1 2" key="1">
    <citation type="submission" date="2016-11" db="EMBL/GenBank/DDBJ databases">
        <authorList>
            <person name="Jaros S."/>
            <person name="Januszkiewicz K."/>
            <person name="Wedrychowicz H."/>
        </authorList>
    </citation>
    <scope>NUCLEOTIDE SEQUENCE [LARGE SCALE GENOMIC DNA]</scope>
    <source>
        <strain evidence="1 2">CGMCC 4.5723</strain>
    </source>
</reference>
<dbReference type="AlphaFoldDB" id="A0A1M6RDP2"/>